<reference evidence="1 2" key="1">
    <citation type="submission" date="2022-06" db="EMBL/GenBank/DDBJ databases">
        <title>New Species of the Genus Actinoplanes, ActinopZanes ferrugineus.</title>
        <authorList>
            <person name="Ding P."/>
        </authorList>
    </citation>
    <scope>NUCLEOTIDE SEQUENCE [LARGE SCALE GENOMIC DNA]</scope>
    <source>
        <strain evidence="1 2">TRM88003</strain>
    </source>
</reference>
<dbReference type="Proteomes" id="UP001523369">
    <property type="component" value="Unassembled WGS sequence"/>
</dbReference>
<name>A0ABT1DUS4_9ACTN</name>
<dbReference type="InterPro" id="IPR037883">
    <property type="entry name" value="Knr4/Smi1-like_sf"/>
</dbReference>
<comment type="caution">
    <text evidence="1">The sequence shown here is derived from an EMBL/GenBank/DDBJ whole genome shotgun (WGS) entry which is preliminary data.</text>
</comment>
<evidence type="ECO:0008006" key="3">
    <source>
        <dbReference type="Google" id="ProtNLM"/>
    </source>
</evidence>
<gene>
    <name evidence="1" type="ORF">M1L60_24265</name>
</gene>
<dbReference type="SUPFAM" id="SSF160631">
    <property type="entry name" value="SMI1/KNR4-like"/>
    <property type="match status" value="1"/>
</dbReference>
<dbReference type="RefSeq" id="WP_253239794.1">
    <property type="nucleotide sequence ID" value="NZ_JAMYJR010000027.1"/>
</dbReference>
<accession>A0ABT1DUS4</accession>
<organism evidence="1 2">
    <name type="scientific">Paractinoplanes aksuensis</name>
    <dbReference type="NCBI Taxonomy" id="2939490"/>
    <lineage>
        <taxon>Bacteria</taxon>
        <taxon>Bacillati</taxon>
        <taxon>Actinomycetota</taxon>
        <taxon>Actinomycetes</taxon>
        <taxon>Micromonosporales</taxon>
        <taxon>Micromonosporaceae</taxon>
        <taxon>Paractinoplanes</taxon>
    </lineage>
</organism>
<keyword evidence="2" id="KW-1185">Reference proteome</keyword>
<proteinExistence type="predicted"/>
<evidence type="ECO:0000313" key="1">
    <source>
        <dbReference type="EMBL" id="MCO8273715.1"/>
    </source>
</evidence>
<protein>
    <recommendedName>
        <fullName evidence="3">Knr4/Smi1-like domain-containing protein</fullName>
    </recommendedName>
</protein>
<evidence type="ECO:0000313" key="2">
    <source>
        <dbReference type="Proteomes" id="UP001523369"/>
    </source>
</evidence>
<sequence>MTEEDQENQAVEAVRMRIEAGEYLDSMLGVPGEGLEGGGAFRHVSDGQLARIHGRREPDFRTLREAGRIPSLPPLEPAAVDAVEACEAAIGRPLPRLLRRCYLELGDGGFGPGYGLVPIAELAPSYLAGWPKWWPTEARNLLQICHWGCGIASFVDLDGPLDVMWAVDPNPAPEDDLGVAVFREDMTLTSWLLLWTESRLHQPWLLQDPVTGKWRGATNADWDEPE</sequence>
<dbReference type="EMBL" id="JAMYJR010000027">
    <property type="protein sequence ID" value="MCO8273715.1"/>
    <property type="molecule type" value="Genomic_DNA"/>
</dbReference>